<name>A0A174L9J3_9FIRM</name>
<dbReference type="PROSITE" id="PS50949">
    <property type="entry name" value="HTH_GNTR"/>
    <property type="match status" value="1"/>
</dbReference>
<keyword evidence="2" id="KW-0238">DNA-binding</keyword>
<evidence type="ECO:0000313" key="6">
    <source>
        <dbReference type="EMBL" id="RGM06898.1"/>
    </source>
</evidence>
<dbReference type="InterPro" id="IPR036388">
    <property type="entry name" value="WH-like_DNA-bd_sf"/>
</dbReference>
<evidence type="ECO:0000313" key="8">
    <source>
        <dbReference type="Proteomes" id="UP000261257"/>
    </source>
</evidence>
<dbReference type="EMBL" id="QSSQ01000004">
    <property type="protein sequence ID" value="RGM06898.1"/>
    <property type="molecule type" value="Genomic_DNA"/>
</dbReference>
<dbReference type="InterPro" id="IPR000524">
    <property type="entry name" value="Tscrpt_reg_HTH_GntR"/>
</dbReference>
<dbReference type="GO" id="GO:0003677">
    <property type="term" value="F:DNA binding"/>
    <property type="evidence" value="ECO:0007669"/>
    <property type="project" value="UniProtKB-KW"/>
</dbReference>
<evidence type="ECO:0000259" key="4">
    <source>
        <dbReference type="PROSITE" id="PS50949"/>
    </source>
</evidence>
<organism evidence="5 7">
    <name type="scientific">Hungatella hathewayi</name>
    <dbReference type="NCBI Taxonomy" id="154046"/>
    <lineage>
        <taxon>Bacteria</taxon>
        <taxon>Bacillati</taxon>
        <taxon>Bacillota</taxon>
        <taxon>Clostridia</taxon>
        <taxon>Lachnospirales</taxon>
        <taxon>Lachnospiraceae</taxon>
        <taxon>Hungatella</taxon>
    </lineage>
</organism>
<dbReference type="SMART" id="SM00345">
    <property type="entry name" value="HTH_GNTR"/>
    <property type="match status" value="1"/>
</dbReference>
<keyword evidence="1" id="KW-0805">Transcription regulation</keyword>
<feature type="domain" description="HTH gntR-type" evidence="4">
    <location>
        <begin position="6"/>
        <end position="73"/>
    </location>
</feature>
<dbReference type="GeneID" id="86059921"/>
<dbReference type="SUPFAM" id="SSF48008">
    <property type="entry name" value="GntR ligand-binding domain-like"/>
    <property type="match status" value="1"/>
</dbReference>
<dbReference type="AlphaFoldDB" id="A0A174L9J3"/>
<dbReference type="PRINTS" id="PR00035">
    <property type="entry name" value="HTHGNTR"/>
</dbReference>
<dbReference type="CDD" id="cd07377">
    <property type="entry name" value="WHTH_GntR"/>
    <property type="match status" value="1"/>
</dbReference>
<proteinExistence type="predicted"/>
<dbReference type="Proteomes" id="UP000095651">
    <property type="component" value="Unassembled WGS sequence"/>
</dbReference>
<evidence type="ECO:0000256" key="2">
    <source>
        <dbReference type="ARBA" id="ARBA00023125"/>
    </source>
</evidence>
<dbReference type="InterPro" id="IPR008920">
    <property type="entry name" value="TF_FadR/GntR_C"/>
</dbReference>
<reference evidence="6 8" key="2">
    <citation type="submission" date="2018-08" db="EMBL/GenBank/DDBJ databases">
        <title>A genome reference for cultivated species of the human gut microbiota.</title>
        <authorList>
            <person name="Zou Y."/>
            <person name="Xue W."/>
            <person name="Luo G."/>
        </authorList>
    </citation>
    <scope>NUCLEOTIDE SEQUENCE [LARGE SCALE GENOMIC DNA]</scope>
    <source>
        <strain evidence="6 8">TF05-11AC</strain>
    </source>
</reference>
<evidence type="ECO:0000313" key="7">
    <source>
        <dbReference type="Proteomes" id="UP000095651"/>
    </source>
</evidence>
<accession>A0A174L9J3</accession>
<dbReference type="PANTHER" id="PTHR43537">
    <property type="entry name" value="TRANSCRIPTIONAL REGULATOR, GNTR FAMILY"/>
    <property type="match status" value="1"/>
</dbReference>
<dbReference type="InterPro" id="IPR011711">
    <property type="entry name" value="GntR_C"/>
</dbReference>
<gene>
    <name evidence="5" type="primary">ydfH_5</name>
    <name evidence="6" type="ORF">DXC39_07450</name>
    <name evidence="5" type="ORF">ERS852407_05292</name>
</gene>
<reference evidence="5 7" key="1">
    <citation type="submission" date="2015-09" db="EMBL/GenBank/DDBJ databases">
        <authorList>
            <consortium name="Pathogen Informatics"/>
        </authorList>
    </citation>
    <scope>NUCLEOTIDE SEQUENCE [LARGE SCALE GENOMIC DNA]</scope>
    <source>
        <strain evidence="5 7">2789STDY5608850</strain>
    </source>
</reference>
<sequence>MAANNRDLKNKAYETIKERLLDCTYEPGTLLNEARLAEDLGFSRTPVREAISRLESDGFVKIMPKKGIYVSDILLSDVLQIFQTRIEIEPVALRMAAPYLPESELIQFRGKFLEDFEDIPNSFRLDTAMHLFIIEYCGNRYIIDMMHRVFDDNTRVIIASKQNRVQIHDAREEHMEILDALLEKDVDKAQSLMKTHVESCRRAALDYFYSLQAYNTTPPETYKKQLKDWSS</sequence>
<dbReference type="SUPFAM" id="SSF46785">
    <property type="entry name" value="Winged helix' DNA-binding domain"/>
    <property type="match status" value="1"/>
</dbReference>
<dbReference type="Pfam" id="PF00392">
    <property type="entry name" value="GntR"/>
    <property type="match status" value="1"/>
</dbReference>
<evidence type="ECO:0000256" key="3">
    <source>
        <dbReference type="ARBA" id="ARBA00023163"/>
    </source>
</evidence>
<dbReference type="Pfam" id="PF07729">
    <property type="entry name" value="FCD"/>
    <property type="match status" value="1"/>
</dbReference>
<dbReference type="PANTHER" id="PTHR43537:SF5">
    <property type="entry name" value="UXU OPERON TRANSCRIPTIONAL REGULATOR"/>
    <property type="match status" value="1"/>
</dbReference>
<keyword evidence="3" id="KW-0804">Transcription</keyword>
<evidence type="ECO:0000313" key="5">
    <source>
        <dbReference type="EMBL" id="CUP20803.1"/>
    </source>
</evidence>
<dbReference type="Gene3D" id="1.20.120.530">
    <property type="entry name" value="GntR ligand-binding domain-like"/>
    <property type="match status" value="1"/>
</dbReference>
<dbReference type="Gene3D" id="1.10.10.10">
    <property type="entry name" value="Winged helix-like DNA-binding domain superfamily/Winged helix DNA-binding domain"/>
    <property type="match status" value="1"/>
</dbReference>
<dbReference type="GO" id="GO:0003700">
    <property type="term" value="F:DNA-binding transcription factor activity"/>
    <property type="evidence" value="ECO:0007669"/>
    <property type="project" value="InterPro"/>
</dbReference>
<dbReference type="EMBL" id="CYZE01000021">
    <property type="protein sequence ID" value="CUP20803.1"/>
    <property type="molecule type" value="Genomic_DNA"/>
</dbReference>
<dbReference type="SMART" id="SM00895">
    <property type="entry name" value="FCD"/>
    <property type="match status" value="1"/>
</dbReference>
<dbReference type="Proteomes" id="UP000261257">
    <property type="component" value="Unassembled WGS sequence"/>
</dbReference>
<protein>
    <submittedName>
        <fullName evidence="5 6">Transcriptional regulator</fullName>
    </submittedName>
</protein>
<dbReference type="RefSeq" id="WP_055659741.1">
    <property type="nucleotide sequence ID" value="NZ_CABIXC010000021.1"/>
</dbReference>
<dbReference type="InterPro" id="IPR036390">
    <property type="entry name" value="WH_DNA-bd_sf"/>
</dbReference>
<evidence type="ECO:0000256" key="1">
    <source>
        <dbReference type="ARBA" id="ARBA00023015"/>
    </source>
</evidence>